<evidence type="ECO:0000259" key="1">
    <source>
        <dbReference type="SMART" id="SM00842"/>
    </source>
</evidence>
<dbReference type="Proteomes" id="UP000366051">
    <property type="component" value="Chromosome"/>
</dbReference>
<evidence type="ECO:0000313" key="2">
    <source>
        <dbReference type="EMBL" id="QGG47876.1"/>
    </source>
</evidence>
<evidence type="ECO:0000313" key="3">
    <source>
        <dbReference type="Proteomes" id="UP000366051"/>
    </source>
</evidence>
<dbReference type="Gene3D" id="3.30.420.40">
    <property type="match status" value="2"/>
</dbReference>
<gene>
    <name evidence="2" type="primary">ftsA</name>
    <name evidence="2" type="ORF">FTV88_1778</name>
</gene>
<name>A0A5Q2N2P7_9FIRM</name>
<dbReference type="SUPFAM" id="SSF53067">
    <property type="entry name" value="Actin-like ATPase domain"/>
    <property type="match status" value="2"/>
</dbReference>
<dbReference type="GO" id="GO:0051301">
    <property type="term" value="P:cell division"/>
    <property type="evidence" value="ECO:0007669"/>
    <property type="project" value="UniProtKB-KW"/>
</dbReference>
<keyword evidence="2" id="KW-0132">Cell division</keyword>
<dbReference type="SMART" id="SM00842">
    <property type="entry name" value="FtsA"/>
    <property type="match status" value="1"/>
</dbReference>
<feature type="domain" description="SHS2" evidence="1">
    <location>
        <begin position="8"/>
        <end position="205"/>
    </location>
</feature>
<dbReference type="InterPro" id="IPR003494">
    <property type="entry name" value="SHS2_FtsA"/>
</dbReference>
<dbReference type="RefSeq" id="WP_153725171.1">
    <property type="nucleotide sequence ID" value="NZ_CP045875.1"/>
</dbReference>
<dbReference type="AlphaFoldDB" id="A0A5Q2N2P7"/>
<dbReference type="Pfam" id="PF14450">
    <property type="entry name" value="FtsA"/>
    <property type="match status" value="1"/>
</dbReference>
<dbReference type="InterPro" id="IPR043129">
    <property type="entry name" value="ATPase_NBD"/>
</dbReference>
<accession>A0A5Q2N2P7</accession>
<proteinExistence type="predicted"/>
<dbReference type="PANTHER" id="PTHR32432">
    <property type="entry name" value="CELL DIVISION PROTEIN FTSA-RELATED"/>
    <property type="match status" value="1"/>
</dbReference>
<keyword evidence="2" id="KW-0131">Cell cycle</keyword>
<keyword evidence="3" id="KW-1185">Reference proteome</keyword>
<dbReference type="PANTHER" id="PTHR32432:SF3">
    <property type="entry name" value="ETHANOLAMINE UTILIZATION PROTEIN EUTJ"/>
    <property type="match status" value="1"/>
</dbReference>
<dbReference type="CDD" id="cd24004">
    <property type="entry name" value="ASKHA_NBD_PilM-like"/>
    <property type="match status" value="1"/>
</dbReference>
<protein>
    <submittedName>
        <fullName evidence="2">Cell division protein FtsA</fullName>
    </submittedName>
</protein>
<dbReference type="EMBL" id="CP045875">
    <property type="protein sequence ID" value="QGG47876.1"/>
    <property type="molecule type" value="Genomic_DNA"/>
</dbReference>
<dbReference type="OrthoDB" id="9768127at2"/>
<sequence length="725" mass="79391">MDCCNETIFALDIGTRTVIGLVAKKTEEGLEILHMVIEEHRNRAMLDGQIHDVVQVSQVVDKVKQALEKEVGQSLTTVAVAAAGRTLKTTIGKKKQEWTTLQEFSVEDQLALELAAVQNSLRSIKKHDDDIVKDYHCVGYSVMHYFLEGQAIGSLVGQRGKVAEVEVISTFLPRVVIDSLFSVLARCGLTMKSLTLEPIAAINVVIPANMRQLNLSLVDIGAGTSDIAITAEGTIKAYEMVPIAGDEMTEAICQKYLLDFVEGERIKKDVQAQLLLSKEERERIRFQDILGFEQSYEIEEILATLEPTVSNLAQQIADKILTLNEKSPQAIILIGGGSLTPLLPEKVAEALELPRERVGVRGRESLKGLTGYINTMKGPEYVTPVGIAITSLNHQTLSFIEVTLNGKSVRLLNMRKGTIGDVLLSAGVSMQSIHGRPGMALTVEVNGQVKILRGTVGQGAELSVNGEKAKLNSLVQHGDAIEFIESQTGKNGQGLIEDVVPTLRAVAVILNGRPVKVEPLIFMNGKKVTLQTALVDGAKIQYQSIDTVANLLDCLGQLDSLKEEHSISYTLNGEKKKVLISMPKLTVNGSVASLNGSVKEGDRIELKYATVSEMQIKEIVDLKQWNGQDLRVLINDKEWNFPGEKAKLYVNQKVATGEEWLKEGDQIVILAGKSTELILSELLAKIGFDPTPPVGKKNLQIIVNGFPGDYMTAIRDQSRVMIYWI</sequence>
<organism evidence="2 3">
    <name type="scientific">Heliorestis convoluta</name>
    <dbReference type="NCBI Taxonomy" id="356322"/>
    <lineage>
        <taxon>Bacteria</taxon>
        <taxon>Bacillati</taxon>
        <taxon>Bacillota</taxon>
        <taxon>Clostridia</taxon>
        <taxon>Eubacteriales</taxon>
        <taxon>Heliobacteriaceae</taxon>
        <taxon>Heliorestis</taxon>
    </lineage>
</organism>
<dbReference type="KEGG" id="hcv:FTV88_1778"/>
<reference evidence="3" key="1">
    <citation type="submission" date="2019-11" db="EMBL/GenBank/DDBJ databases">
        <title>Genome sequence of Heliorestis convoluta strain HH, an alkaliphilic and minimalistic phototrophic bacterium from a soda lake in Egypt.</title>
        <authorList>
            <person name="Dewey E.D."/>
            <person name="Stokes L.M."/>
            <person name="Burchell B.M."/>
            <person name="Shaffer K.N."/>
            <person name="Huntington A.M."/>
            <person name="Baker J.M."/>
            <person name="Nadendla S."/>
            <person name="Giglio M.G."/>
            <person name="Touchman J.W."/>
            <person name="Blankenship R.E."/>
            <person name="Madigan M.T."/>
            <person name="Sattley W.M."/>
        </authorList>
    </citation>
    <scope>NUCLEOTIDE SEQUENCE [LARGE SCALE GENOMIC DNA]</scope>
    <source>
        <strain evidence="3">HH</strain>
    </source>
</reference>
<dbReference type="InterPro" id="IPR050696">
    <property type="entry name" value="FtsA/MreB"/>
</dbReference>